<dbReference type="SUPFAM" id="SSF48498">
    <property type="entry name" value="Tetracyclin repressor-like, C-terminal domain"/>
    <property type="match status" value="1"/>
</dbReference>
<gene>
    <name evidence="6" type="ORF">ACFO8M_11465</name>
</gene>
<reference evidence="7" key="1">
    <citation type="journal article" date="2019" name="Int. J. Syst. Evol. Microbiol.">
        <title>The Global Catalogue of Microorganisms (GCM) 10K type strain sequencing project: providing services to taxonomists for standard genome sequencing and annotation.</title>
        <authorList>
            <consortium name="The Broad Institute Genomics Platform"/>
            <consortium name="The Broad Institute Genome Sequencing Center for Infectious Disease"/>
            <person name="Wu L."/>
            <person name="Ma J."/>
        </authorList>
    </citation>
    <scope>NUCLEOTIDE SEQUENCE [LARGE SCALE GENOMIC DNA]</scope>
    <source>
        <strain evidence="7">CGMCC 4.7396</strain>
    </source>
</reference>
<evidence type="ECO:0000256" key="1">
    <source>
        <dbReference type="ARBA" id="ARBA00023015"/>
    </source>
</evidence>
<dbReference type="InterPro" id="IPR009057">
    <property type="entry name" value="Homeodomain-like_sf"/>
</dbReference>
<dbReference type="PROSITE" id="PS50977">
    <property type="entry name" value="HTH_TETR_2"/>
    <property type="match status" value="1"/>
</dbReference>
<keyword evidence="7" id="KW-1185">Reference proteome</keyword>
<dbReference type="InterPro" id="IPR001647">
    <property type="entry name" value="HTH_TetR"/>
</dbReference>
<feature type="domain" description="HTH tetR-type" evidence="5">
    <location>
        <begin position="10"/>
        <end position="70"/>
    </location>
</feature>
<dbReference type="SUPFAM" id="SSF46689">
    <property type="entry name" value="Homeodomain-like"/>
    <property type="match status" value="1"/>
</dbReference>
<keyword evidence="2 4" id="KW-0238">DNA-binding</keyword>
<dbReference type="PANTHER" id="PTHR30055:SF234">
    <property type="entry name" value="HTH-TYPE TRANSCRIPTIONAL REGULATOR BETI"/>
    <property type="match status" value="1"/>
</dbReference>
<evidence type="ECO:0000256" key="3">
    <source>
        <dbReference type="ARBA" id="ARBA00023163"/>
    </source>
</evidence>
<keyword evidence="1" id="KW-0805">Transcription regulation</keyword>
<protein>
    <submittedName>
        <fullName evidence="6">TetR/AcrR family transcriptional regulator</fullName>
    </submittedName>
</protein>
<feature type="DNA-binding region" description="H-T-H motif" evidence="4">
    <location>
        <begin position="33"/>
        <end position="52"/>
    </location>
</feature>
<accession>A0ABV7PZT6</accession>
<name>A0ABV7PZT6_9ACTN</name>
<dbReference type="PRINTS" id="PR00455">
    <property type="entry name" value="HTHTETR"/>
</dbReference>
<dbReference type="PANTHER" id="PTHR30055">
    <property type="entry name" value="HTH-TYPE TRANSCRIPTIONAL REGULATOR RUTR"/>
    <property type="match status" value="1"/>
</dbReference>
<dbReference type="Proteomes" id="UP001595712">
    <property type="component" value="Unassembled WGS sequence"/>
</dbReference>
<evidence type="ECO:0000313" key="6">
    <source>
        <dbReference type="EMBL" id="MFC3493102.1"/>
    </source>
</evidence>
<dbReference type="RefSeq" id="WP_387974876.1">
    <property type="nucleotide sequence ID" value="NZ_JBHRWO010000010.1"/>
</dbReference>
<evidence type="ECO:0000256" key="4">
    <source>
        <dbReference type="PROSITE-ProRule" id="PRU00335"/>
    </source>
</evidence>
<dbReference type="Gene3D" id="1.10.357.10">
    <property type="entry name" value="Tetracycline Repressor, domain 2"/>
    <property type="match status" value="1"/>
</dbReference>
<comment type="caution">
    <text evidence="6">The sequence shown here is derived from an EMBL/GenBank/DDBJ whole genome shotgun (WGS) entry which is preliminary data.</text>
</comment>
<evidence type="ECO:0000259" key="5">
    <source>
        <dbReference type="PROSITE" id="PS50977"/>
    </source>
</evidence>
<organism evidence="6 7">
    <name type="scientific">Glycomyces rhizosphaerae</name>
    <dbReference type="NCBI Taxonomy" id="2054422"/>
    <lineage>
        <taxon>Bacteria</taxon>
        <taxon>Bacillati</taxon>
        <taxon>Actinomycetota</taxon>
        <taxon>Actinomycetes</taxon>
        <taxon>Glycomycetales</taxon>
        <taxon>Glycomycetaceae</taxon>
        <taxon>Glycomyces</taxon>
    </lineage>
</organism>
<evidence type="ECO:0000313" key="7">
    <source>
        <dbReference type="Proteomes" id="UP001595712"/>
    </source>
</evidence>
<dbReference type="InterPro" id="IPR036271">
    <property type="entry name" value="Tet_transcr_reg_TetR-rel_C_sf"/>
</dbReference>
<evidence type="ECO:0000256" key="2">
    <source>
        <dbReference type="ARBA" id="ARBA00023125"/>
    </source>
</evidence>
<sequence>MALSQRADLRQRADTILDAVAALVMSDGARRLRIEEVAGRAGVGKGTVYLHWSSREHLLIAAGAREAATMYDEVVAAIRADPGEAALSRYLRRHFNATARRPILNRIFVTDTAELAYVANHPARAALAASKRAAVREYLKALQAGRLLRPGLDLDEIDYAAEAIAYGFFAAEPLLPARLSLEQRADQLAEVLHRSFEPVRAPSAERYEAAASQVIDAFQRLADDFRRTAYGTAAD</sequence>
<proteinExistence type="predicted"/>
<dbReference type="Pfam" id="PF00440">
    <property type="entry name" value="TetR_N"/>
    <property type="match status" value="1"/>
</dbReference>
<dbReference type="InterPro" id="IPR050109">
    <property type="entry name" value="HTH-type_TetR-like_transc_reg"/>
</dbReference>
<keyword evidence="3" id="KW-0804">Transcription</keyword>
<dbReference type="EMBL" id="JBHRWO010000010">
    <property type="protein sequence ID" value="MFC3493102.1"/>
    <property type="molecule type" value="Genomic_DNA"/>
</dbReference>